<evidence type="ECO:0000256" key="8">
    <source>
        <dbReference type="ARBA" id="ARBA00023125"/>
    </source>
</evidence>
<name>A0ABV2JIU2_9STRE</name>
<evidence type="ECO:0000256" key="2">
    <source>
        <dbReference type="ARBA" id="ARBA00022741"/>
    </source>
</evidence>
<keyword evidence="6 10" id="KW-0269">Exonuclease</keyword>
<keyword evidence="14" id="KW-1185">Reference proteome</keyword>
<proteinExistence type="inferred from homology"/>
<dbReference type="Proteomes" id="UP001549055">
    <property type="component" value="Unassembled WGS sequence"/>
</dbReference>
<evidence type="ECO:0000256" key="7">
    <source>
        <dbReference type="ARBA" id="ARBA00022840"/>
    </source>
</evidence>
<dbReference type="InterPro" id="IPR038726">
    <property type="entry name" value="PDDEXK_AddAB-type"/>
</dbReference>
<keyword evidence="1 10" id="KW-0540">Nuclease</keyword>
<dbReference type="HAMAP" id="MF_01453">
    <property type="entry name" value="AddB_type2"/>
    <property type="match status" value="1"/>
</dbReference>
<evidence type="ECO:0000256" key="9">
    <source>
        <dbReference type="ARBA" id="ARBA00023204"/>
    </source>
</evidence>
<dbReference type="InterPro" id="IPR014141">
    <property type="entry name" value="DNA_helicase_suRexB"/>
</dbReference>
<evidence type="ECO:0000259" key="12">
    <source>
        <dbReference type="Pfam" id="PF21445"/>
    </source>
</evidence>
<dbReference type="GO" id="GO:0016787">
    <property type="term" value="F:hydrolase activity"/>
    <property type="evidence" value="ECO:0007669"/>
    <property type="project" value="UniProtKB-KW"/>
</dbReference>
<reference evidence="13 14" key="1">
    <citation type="submission" date="2024-06" db="EMBL/GenBank/DDBJ databases">
        <title>Genomic Encyclopedia of Type Strains, Phase IV (KMG-IV): sequencing the most valuable type-strain genomes for metagenomic binning, comparative biology and taxonomic classification.</title>
        <authorList>
            <person name="Goeker M."/>
        </authorList>
    </citation>
    <scope>NUCLEOTIDE SEQUENCE [LARGE SCALE GENOMIC DNA]</scope>
    <source>
        <strain evidence="13 14">DSM 15349</strain>
    </source>
</reference>
<comment type="cofactor">
    <cofactor evidence="10">
        <name>Mg(2+)</name>
        <dbReference type="ChEBI" id="CHEBI:18420"/>
    </cofactor>
</comment>
<keyword evidence="7 10" id="KW-0067">ATP-binding</keyword>
<keyword evidence="3 10" id="KW-0227">DNA damage</keyword>
<comment type="caution">
    <text evidence="10">Lacks conserved residue(s) required for the propagation of feature annotation.</text>
</comment>
<dbReference type="Pfam" id="PF12705">
    <property type="entry name" value="PDDEXK_1"/>
    <property type="match status" value="1"/>
</dbReference>
<evidence type="ECO:0000256" key="4">
    <source>
        <dbReference type="ARBA" id="ARBA00022801"/>
    </source>
</evidence>
<evidence type="ECO:0000313" key="13">
    <source>
        <dbReference type="EMBL" id="MET3643825.1"/>
    </source>
</evidence>
<dbReference type="PANTHER" id="PTHR30591">
    <property type="entry name" value="RECBCD ENZYME SUBUNIT RECC"/>
    <property type="match status" value="1"/>
</dbReference>
<comment type="similarity">
    <text evidence="10">Belongs to the helicase family. AddB/RexB type 2 subfamily.</text>
</comment>
<comment type="subunit">
    <text evidence="10">Heterodimer of AddA and RexB.</text>
</comment>
<dbReference type="InterPro" id="IPR011335">
    <property type="entry name" value="Restrct_endonuc-II-like"/>
</dbReference>
<comment type="miscellaneous">
    <text evidence="10">Despite having helicase-like domains, this subunit does not have helicase activity.</text>
</comment>
<dbReference type="GO" id="GO:0003678">
    <property type="term" value="F:DNA helicase activity"/>
    <property type="evidence" value="ECO:0007669"/>
    <property type="project" value="UniProtKB-EC"/>
</dbReference>
<feature type="domain" description="ATP-dependent helicase/deoxyribonuclease subunit B N-terminal" evidence="12">
    <location>
        <begin position="24"/>
        <end position="252"/>
    </location>
</feature>
<accession>A0ABV2JIU2</accession>
<keyword evidence="9 10" id="KW-0234">DNA repair</keyword>
<dbReference type="NCBIfam" id="TIGR02774">
    <property type="entry name" value="rexB_recomb"/>
    <property type="match status" value="1"/>
</dbReference>
<dbReference type="RefSeq" id="WP_354279908.1">
    <property type="nucleotide sequence ID" value="NZ_JBEPMK010000001.1"/>
</dbReference>
<evidence type="ECO:0000313" key="14">
    <source>
        <dbReference type="Proteomes" id="UP001549055"/>
    </source>
</evidence>
<protein>
    <recommendedName>
        <fullName evidence="10">ATP-dependent helicase/deoxyribonuclease subunit B</fullName>
        <ecNumber evidence="10">3.1.-.-</ecNumber>
    </recommendedName>
    <alternativeName>
        <fullName evidence="10">ATP-dependent helicase/nuclease subunit RexB</fullName>
    </alternativeName>
</protein>
<evidence type="ECO:0000256" key="6">
    <source>
        <dbReference type="ARBA" id="ARBA00022839"/>
    </source>
</evidence>
<comment type="function">
    <text evidence="10">The heterodimer acts as both an ATP-dependent DNA helicase and an ATP-dependent, dual-direction single-stranded exonuclease. Recognizes the chi site generating a DNA molecule suitable for the initiation of homologous recombination. This subunit has 5' -&gt; 3' nuclease activity but not helicase activity.</text>
</comment>
<evidence type="ECO:0000256" key="5">
    <source>
        <dbReference type="ARBA" id="ARBA00022806"/>
    </source>
</evidence>
<keyword evidence="5 10" id="KW-0347">Helicase</keyword>
<dbReference type="InterPro" id="IPR049035">
    <property type="entry name" value="ADDB_N"/>
</dbReference>
<dbReference type="Gene3D" id="3.90.320.10">
    <property type="match status" value="1"/>
</dbReference>
<dbReference type="SUPFAM" id="SSF52980">
    <property type="entry name" value="Restriction endonuclease-like"/>
    <property type="match status" value="1"/>
</dbReference>
<dbReference type="EC" id="3.1.-.-" evidence="10"/>
<dbReference type="EMBL" id="JBEPMK010000001">
    <property type="protein sequence ID" value="MET3643825.1"/>
    <property type="molecule type" value="Genomic_DNA"/>
</dbReference>
<keyword evidence="8 10" id="KW-0238">DNA-binding</keyword>
<dbReference type="InterPro" id="IPR027417">
    <property type="entry name" value="P-loop_NTPase"/>
</dbReference>
<dbReference type="InterPro" id="IPR011604">
    <property type="entry name" value="PDDEXK-like_dom_sf"/>
</dbReference>
<dbReference type="Gene3D" id="3.40.50.300">
    <property type="entry name" value="P-loop containing nucleotide triphosphate hydrolases"/>
    <property type="match status" value="4"/>
</dbReference>
<organism evidence="13 14">
    <name type="scientific">Streptococcus gallinaceus</name>
    <dbReference type="NCBI Taxonomy" id="165758"/>
    <lineage>
        <taxon>Bacteria</taxon>
        <taxon>Bacillati</taxon>
        <taxon>Bacillota</taxon>
        <taxon>Bacilli</taxon>
        <taxon>Lactobacillales</taxon>
        <taxon>Streptococcaceae</taxon>
        <taxon>Streptococcus</taxon>
    </lineage>
</organism>
<feature type="domain" description="PD-(D/E)XK endonuclease-like" evidence="11">
    <location>
        <begin position="744"/>
        <end position="1029"/>
    </location>
</feature>
<dbReference type="SUPFAM" id="SSF52540">
    <property type="entry name" value="P-loop containing nucleoside triphosphate hydrolases"/>
    <property type="match status" value="1"/>
</dbReference>
<evidence type="ECO:0000256" key="3">
    <source>
        <dbReference type="ARBA" id="ARBA00022763"/>
    </source>
</evidence>
<sequence length="1079" mass="123135">MKLVYSEMSQDLTVRLSQQAQEFARAGRRVFYIAPNSLSFEMERKVLGHLDGQASFDIMVTRFGQMARYFVLNESKQADNLDDIGLTMLMYRVLSQFGETDLKVYGKLKTDLEFIGQLLALYKEMQSANLTISDLEWIDSAEKSQDLTRIFSDFSVALGKENYAQESKLAFFTRLVQSGQLDAELANVALVIDGFTRFSAEEEVLVSSLATRVEEIVIGVYASKRSYQSSYIEGNVYQAPVEFLRHLSQLFQVKPEFLADESGLKSVDKIAKNLEYQSSFSDQRVEMSQNELSVLQIWDVTNQKEEVEQVARAIRHDLQTGYRYKDILVLLGDVEAYQLQIGKVFDKYEIPFYLGKAEEMSHHPLVHFVESLERIKHYNFRLEDVLNLLKSGLYGSFRQDALDKLEQYLLFADVKGQAKFAKDFTANTHQKYDLERLNQMRQTIMTPLQELFKAQAQSGHSLLQKFTNFLNQIQLAENMQAVTAGLDEMALEKEEQVWKAFCHILELTKTIFGHEKLTLAEFLALLRTGMLASQYRVVPATVDVVNVKSYDLIAPHTAKKIYAIGLSKSNFPKMTKNTSLLTEEEKQLINDKSAETGHFELASRENTKKNHFTMLSLIHSATDQLVLSSPQIFNEAEDGLSPYLKLLDEMGVERLGKGREKTLLAQDIGHYKGLLSRVIEANRADFQAEWTKEEATFWAVAVRYLRKKLETENIHIPAVSSDLQTVQLAQETLDKLYPAGEVLQLSASSLTTFYQNEYLYFLRYVLGLEEQESIHPDARSHGNFLHRIFERVMTDERSDFDEKLSDAIQETRQEVEFFALYQQDAESQFSEQRLLDIARATSLVLRDDSIIDVLEDEAVFGAENSNLLTLENGRALNIRGKIDRLDAIRSDGALGVVDYKSSKKEFKLADFYNGLSPQLMTYIAAIKQHPEYSQTEKIFGAMYLHMLDPIVSLKDTKGADSVLMEAYKSLVYRGLFLEEETNRLNQFYYKTKNTTFTESEMATLLAHNEGLYKQAAEKILSGNFVINPYTEDGKSVAGDQLKAITGFEANLHLPFARQLVKGGKREDWFARMDEKGGQA</sequence>
<gene>
    <name evidence="10" type="primary">rexB</name>
    <name evidence="13" type="ORF">ABID27_000442</name>
</gene>
<evidence type="ECO:0000256" key="10">
    <source>
        <dbReference type="HAMAP-Rule" id="MF_01453"/>
    </source>
</evidence>
<comment type="caution">
    <text evidence="13">The sequence shown here is derived from an EMBL/GenBank/DDBJ whole genome shotgun (WGS) entry which is preliminary data.</text>
</comment>
<keyword evidence="2 10" id="KW-0547">Nucleotide-binding</keyword>
<dbReference type="PANTHER" id="PTHR30591:SF1">
    <property type="entry name" value="RECBCD ENZYME SUBUNIT RECC"/>
    <property type="match status" value="1"/>
</dbReference>
<evidence type="ECO:0000256" key="1">
    <source>
        <dbReference type="ARBA" id="ARBA00022722"/>
    </source>
</evidence>
<keyword evidence="4 10" id="KW-0378">Hydrolase</keyword>
<dbReference type="Pfam" id="PF21445">
    <property type="entry name" value="ADDB_N"/>
    <property type="match status" value="1"/>
</dbReference>
<evidence type="ECO:0000259" key="11">
    <source>
        <dbReference type="Pfam" id="PF12705"/>
    </source>
</evidence>